<dbReference type="Pfam" id="PF00248">
    <property type="entry name" value="Aldo_ket_red"/>
    <property type="match status" value="1"/>
</dbReference>
<reference evidence="5" key="1">
    <citation type="submission" date="2023-07" db="EMBL/GenBank/DDBJ databases">
        <authorList>
            <consortium name="AG Swart"/>
            <person name="Singh M."/>
            <person name="Singh A."/>
            <person name="Seah K."/>
            <person name="Emmerich C."/>
        </authorList>
    </citation>
    <scope>NUCLEOTIDE SEQUENCE</scope>
    <source>
        <strain evidence="5">DP1</strain>
    </source>
</reference>
<evidence type="ECO:0000313" key="5">
    <source>
        <dbReference type="EMBL" id="CAI2372538.1"/>
    </source>
</evidence>
<accession>A0AAD1XGU1</accession>
<evidence type="ECO:0000256" key="2">
    <source>
        <dbReference type="ARBA" id="ARBA00022857"/>
    </source>
</evidence>
<comment type="similarity">
    <text evidence="1">Belongs to the shaker potassium channel beta subunit family.</text>
</comment>
<dbReference type="Gene3D" id="3.20.20.100">
    <property type="entry name" value="NADP-dependent oxidoreductase domain"/>
    <property type="match status" value="1"/>
</dbReference>
<evidence type="ECO:0000313" key="6">
    <source>
        <dbReference type="Proteomes" id="UP001295684"/>
    </source>
</evidence>
<proteinExistence type="inferred from homology"/>
<sequence>MESSDKSKMVYRYLGNSGLKVSLLSFGTMLNEHTEETEKAWLECAKLAFDSGINYFDSAEVYGFGKGDELLGRAIKENEWRREDLVIAVKFFMGSGPNRNGLSRKKIIEATRASLKRMGLDYCDIVYAHRDDHETPLEETCRAFNWLIKKGYAFYWGTSAWPADMITEAIKICDQHGWYRPVVDQAEYNCLSRQHLEKSNVRLFENYRYGISAWSPLGGGFLTGKYNDGTIPEDSRYGKSEMHKKFNWDRYIGELTKEKALKILQDLKELADELGVTQAQLALAWVLVNQDVSTCIIGASKVSQLESNLGALDLIAKWDKDLEAKVEAILDNTPQRDFNFKHWGVLPARREKVVKYNTKLGQIEYKDDYDTYFC</sequence>
<name>A0AAD1XGU1_EUPCR</name>
<dbReference type="InterPro" id="IPR023210">
    <property type="entry name" value="NADP_OxRdtase_dom"/>
</dbReference>
<feature type="domain" description="NADP-dependent oxidoreductase" evidence="4">
    <location>
        <begin position="24"/>
        <end position="317"/>
    </location>
</feature>
<protein>
    <recommendedName>
        <fullName evidence="4">NADP-dependent oxidoreductase domain-containing protein</fullName>
    </recommendedName>
</protein>
<dbReference type="InterPro" id="IPR005399">
    <property type="entry name" value="K_chnl_volt-dep_bsu_KCNAB-rel"/>
</dbReference>
<evidence type="ECO:0000256" key="3">
    <source>
        <dbReference type="ARBA" id="ARBA00023002"/>
    </source>
</evidence>
<dbReference type="SUPFAM" id="SSF51430">
    <property type="entry name" value="NAD(P)-linked oxidoreductase"/>
    <property type="match status" value="1"/>
</dbReference>
<dbReference type="InterPro" id="IPR036812">
    <property type="entry name" value="NAD(P)_OxRdtase_dom_sf"/>
</dbReference>
<organism evidence="5 6">
    <name type="scientific">Euplotes crassus</name>
    <dbReference type="NCBI Taxonomy" id="5936"/>
    <lineage>
        <taxon>Eukaryota</taxon>
        <taxon>Sar</taxon>
        <taxon>Alveolata</taxon>
        <taxon>Ciliophora</taxon>
        <taxon>Intramacronucleata</taxon>
        <taxon>Spirotrichea</taxon>
        <taxon>Hypotrichia</taxon>
        <taxon>Euplotida</taxon>
        <taxon>Euplotidae</taxon>
        <taxon>Moneuplotes</taxon>
    </lineage>
</organism>
<keyword evidence="2" id="KW-0521">NADP</keyword>
<dbReference type="PRINTS" id="PR01577">
    <property type="entry name" value="KCNABCHANNEL"/>
</dbReference>
<dbReference type="AlphaFoldDB" id="A0AAD1XGU1"/>
<evidence type="ECO:0000259" key="4">
    <source>
        <dbReference type="Pfam" id="PF00248"/>
    </source>
</evidence>
<evidence type="ECO:0000256" key="1">
    <source>
        <dbReference type="ARBA" id="ARBA00006515"/>
    </source>
</evidence>
<dbReference type="GO" id="GO:0016491">
    <property type="term" value="F:oxidoreductase activity"/>
    <property type="evidence" value="ECO:0007669"/>
    <property type="project" value="UniProtKB-KW"/>
</dbReference>
<dbReference type="EMBL" id="CAMPGE010013828">
    <property type="protein sequence ID" value="CAI2372538.1"/>
    <property type="molecule type" value="Genomic_DNA"/>
</dbReference>
<dbReference type="PANTHER" id="PTHR43150">
    <property type="entry name" value="HYPERKINETIC, ISOFORM M"/>
    <property type="match status" value="1"/>
</dbReference>
<dbReference type="Proteomes" id="UP001295684">
    <property type="component" value="Unassembled WGS sequence"/>
</dbReference>
<keyword evidence="6" id="KW-1185">Reference proteome</keyword>
<comment type="caution">
    <text evidence="5">The sequence shown here is derived from an EMBL/GenBank/DDBJ whole genome shotgun (WGS) entry which is preliminary data.</text>
</comment>
<dbReference type="PANTHER" id="PTHR43150:SF2">
    <property type="entry name" value="HYPERKINETIC, ISOFORM M"/>
    <property type="match status" value="1"/>
</dbReference>
<keyword evidence="3" id="KW-0560">Oxidoreductase</keyword>
<gene>
    <name evidence="5" type="ORF">ECRASSUSDP1_LOCUS13869</name>
</gene>